<protein>
    <recommendedName>
        <fullName evidence="4">Transposase</fullName>
    </recommendedName>
</protein>
<accession>A0ABS6KHP0</accession>
<name>A0ABS6KHP0_9MYCO</name>
<comment type="caution">
    <text evidence="2">The sequence shown here is derived from an EMBL/GenBank/DDBJ whole genome shotgun (WGS) entry which is preliminary data.</text>
</comment>
<sequence length="79" mass="8503">MTTTAAGSTVIELAKHPVWCSSLRYSRELADAKRRHPSYRSKTEADVLDPDADGSAGQRSARVITLACVRGARVSVAET</sequence>
<proteinExistence type="predicted"/>
<dbReference type="EMBL" id="VOMB01000005">
    <property type="protein sequence ID" value="MBU9763092.1"/>
    <property type="molecule type" value="Genomic_DNA"/>
</dbReference>
<reference evidence="2 3" key="1">
    <citation type="journal article" date="2021" name="Sci. Rep.">
        <title>Phenotypic and genomic hallmarks of a novel, potentially pathogenic rapidly growing Mycobacterium species related to the Mycobacterium fortuitum complex.</title>
        <authorList>
            <person name="Gharbi R."/>
            <person name="Khanna V."/>
            <person name="Frigui W."/>
            <person name="Mhenni B."/>
            <person name="Brosch R."/>
            <person name="Mardassi H."/>
        </authorList>
    </citation>
    <scope>NUCLEOTIDE SEQUENCE [LARGE SCALE GENOMIC DNA]</scope>
    <source>
        <strain evidence="2 3">TNTM28</strain>
    </source>
</reference>
<evidence type="ECO:0000256" key="1">
    <source>
        <dbReference type="SAM" id="MobiDB-lite"/>
    </source>
</evidence>
<evidence type="ECO:0008006" key="4">
    <source>
        <dbReference type="Google" id="ProtNLM"/>
    </source>
</evidence>
<organism evidence="2 3">
    <name type="scientific">[Mycobacterium] fortunisiensis</name>
    <dbReference type="NCBI Taxonomy" id="2600579"/>
    <lineage>
        <taxon>Bacteria</taxon>
        <taxon>Bacillati</taxon>
        <taxon>Actinomycetota</taxon>
        <taxon>Actinomycetes</taxon>
        <taxon>Mycobacteriales</taxon>
        <taxon>Mycobacteriaceae</taxon>
        <taxon>Mycolicibacterium</taxon>
    </lineage>
</organism>
<dbReference type="Proteomes" id="UP000812982">
    <property type="component" value="Unassembled WGS sequence"/>
</dbReference>
<feature type="region of interest" description="Disordered" evidence="1">
    <location>
        <begin position="32"/>
        <end position="56"/>
    </location>
</feature>
<evidence type="ECO:0000313" key="3">
    <source>
        <dbReference type="Proteomes" id="UP000812982"/>
    </source>
</evidence>
<evidence type="ECO:0000313" key="2">
    <source>
        <dbReference type="EMBL" id="MBU9763092.1"/>
    </source>
</evidence>
<gene>
    <name evidence="2" type="ORF">FR943_04425</name>
</gene>
<keyword evidence="3" id="KW-1185">Reference proteome</keyword>
<dbReference type="RefSeq" id="WP_217155117.1">
    <property type="nucleotide sequence ID" value="NZ_VOMB01000005.1"/>
</dbReference>